<evidence type="ECO:0000313" key="2">
    <source>
        <dbReference type="Proteomes" id="UP000244335"/>
    </source>
</evidence>
<dbReference type="GO" id="GO:0008782">
    <property type="term" value="F:adenosylhomocysteine nucleosidase activity"/>
    <property type="evidence" value="ECO:0007669"/>
    <property type="project" value="TreeGrafter"/>
</dbReference>
<dbReference type="AlphaFoldDB" id="A0AA92H7G7"/>
<gene>
    <name evidence="1" type="ORF">DC430_21710</name>
</gene>
<protein>
    <recommendedName>
        <fullName evidence="3">Nucleoside phosphorylase domain-containing protein</fullName>
    </recommendedName>
</protein>
<comment type="caution">
    <text evidence="1">The sequence shown here is derived from an EMBL/GenBank/DDBJ whole genome shotgun (WGS) entry which is preliminary data.</text>
</comment>
<dbReference type="PANTHER" id="PTHR46832:SF1">
    <property type="entry name" value="5'-METHYLTHIOADENOSINE_S-ADENOSYLHOMOCYSTEINE NUCLEOSIDASE"/>
    <property type="match status" value="1"/>
</dbReference>
<evidence type="ECO:0000313" key="1">
    <source>
        <dbReference type="EMBL" id="PVE50488.1"/>
    </source>
</evidence>
<evidence type="ECO:0008006" key="3">
    <source>
        <dbReference type="Google" id="ProtNLM"/>
    </source>
</evidence>
<dbReference type="PANTHER" id="PTHR46832">
    <property type="entry name" value="5'-METHYLTHIOADENOSINE/S-ADENOSYLHOMOCYSTEINE NUCLEOSIDASE"/>
    <property type="match status" value="1"/>
</dbReference>
<dbReference type="EMBL" id="QDFR01000011">
    <property type="protein sequence ID" value="PVE50488.1"/>
    <property type="molecule type" value="Genomic_DNA"/>
</dbReference>
<dbReference type="Gene3D" id="3.40.50.1580">
    <property type="entry name" value="Nucleoside phosphorylase domain"/>
    <property type="match status" value="1"/>
</dbReference>
<dbReference type="SUPFAM" id="SSF53167">
    <property type="entry name" value="Purine and uridine phosphorylases"/>
    <property type="match status" value="1"/>
</dbReference>
<dbReference type="GO" id="GO:0008930">
    <property type="term" value="F:methylthioadenosine nucleosidase activity"/>
    <property type="evidence" value="ECO:0007669"/>
    <property type="project" value="TreeGrafter"/>
</dbReference>
<reference evidence="1 2" key="1">
    <citation type="submission" date="2018-04" db="EMBL/GenBank/DDBJ databases">
        <authorList>
            <person name="Hagen T."/>
        </authorList>
    </citation>
    <scope>NUCLEOTIDE SEQUENCE [LARGE SCALE GENOMIC DNA]</scope>
    <source>
        <strain evidence="1 2">TPD7009</strain>
    </source>
</reference>
<dbReference type="InterPro" id="IPR035994">
    <property type="entry name" value="Nucleoside_phosphorylase_sf"/>
</dbReference>
<name>A0AA92H7G7_RHIRH</name>
<sequence length="454" mass="49286">MKSKLDILYVEDSDPKYDRVVDLIFRGPDGVEVNSLDRATDYTNAVAILSKGKHYDLVLLDIKIPILFGGTAKSDLASDLVNFITGGEASNPSYIIGLTEFPNALESEGGFPLEYFAIERYSSTETAWASRLKRHIAYITRSKMAGVNAHLSGFDYDVLIVVARADNEYVPILKGMQFEEGTLVEENRFLPAKASTGAWITQSSLTYKTAIVCIQRAGLASAAAVCGSAIAYFRPRVVTMLGMCCGLNRPGASERQNLGDVLIMSETHCWDEGRYSELIGDGDTLAAPEADKDDVTFFEARPASGLISPKLRRIADAITEGDRTKLTERLAAVYARHESANGILKAGKAVPDSPKVRVGPNVSGSSVVAAKAQTAEIMKRYSPVFGLEMEAHAIYWATYMSIGERPEAICIKGIADFGDGSKSKEYQKIASLGSLMVFEHILDTYRISNGGVIG</sequence>
<dbReference type="RefSeq" id="WP_116493311.1">
    <property type="nucleotide sequence ID" value="NZ_QDFR01000011.1"/>
</dbReference>
<dbReference type="GO" id="GO:0009116">
    <property type="term" value="P:nucleoside metabolic process"/>
    <property type="evidence" value="ECO:0007669"/>
    <property type="project" value="InterPro"/>
</dbReference>
<proteinExistence type="predicted"/>
<dbReference type="Proteomes" id="UP000244335">
    <property type="component" value="Unassembled WGS sequence"/>
</dbReference>
<dbReference type="GO" id="GO:0019284">
    <property type="term" value="P:L-methionine salvage from S-adenosylmethionine"/>
    <property type="evidence" value="ECO:0007669"/>
    <property type="project" value="TreeGrafter"/>
</dbReference>
<organism evidence="1 2">
    <name type="scientific">Rhizobium rhizogenes</name>
    <name type="common">Agrobacterium rhizogenes</name>
    <dbReference type="NCBI Taxonomy" id="359"/>
    <lineage>
        <taxon>Bacteria</taxon>
        <taxon>Pseudomonadati</taxon>
        <taxon>Pseudomonadota</taxon>
        <taxon>Alphaproteobacteria</taxon>
        <taxon>Hyphomicrobiales</taxon>
        <taxon>Rhizobiaceae</taxon>
        <taxon>Rhizobium/Agrobacterium group</taxon>
        <taxon>Rhizobium</taxon>
    </lineage>
</organism>
<dbReference type="GO" id="GO:0005829">
    <property type="term" value="C:cytosol"/>
    <property type="evidence" value="ECO:0007669"/>
    <property type="project" value="TreeGrafter"/>
</dbReference>
<accession>A0AA92H7G7</accession>